<evidence type="ECO:0000256" key="1">
    <source>
        <dbReference type="SAM" id="MobiDB-lite"/>
    </source>
</evidence>
<dbReference type="EMBL" id="QFFF01000001">
    <property type="protein sequence ID" value="PWG01696.1"/>
    <property type="molecule type" value="Genomic_DNA"/>
</dbReference>
<proteinExistence type="predicted"/>
<keyword evidence="3" id="KW-1185">Reference proteome</keyword>
<feature type="region of interest" description="Disordered" evidence="1">
    <location>
        <begin position="38"/>
        <end position="80"/>
    </location>
</feature>
<name>A0A2U2J035_9SPHN</name>
<dbReference type="Proteomes" id="UP000245916">
    <property type="component" value="Unassembled WGS sequence"/>
</dbReference>
<accession>A0A2U2J035</accession>
<comment type="caution">
    <text evidence="2">The sequence shown here is derived from an EMBL/GenBank/DDBJ whole genome shotgun (WGS) entry which is preliminary data.</text>
</comment>
<reference evidence="2 3" key="1">
    <citation type="submission" date="2018-05" db="EMBL/GenBank/DDBJ databases">
        <title>Genome of Sphingosinicella humi QZX222.</title>
        <authorList>
            <person name="Qiao Z."/>
            <person name="Wang G."/>
        </authorList>
    </citation>
    <scope>NUCLEOTIDE SEQUENCE [LARGE SCALE GENOMIC DNA]</scope>
    <source>
        <strain evidence="2 3">QZX222</strain>
    </source>
</reference>
<sequence length="80" mass="8957">MDRNYWLRRSSVASMMAREATSAEARLIHYELAGRYSAKASSGGLGPSRSQNIWRPSEPGDIPKTGEESPRSSRATEWRT</sequence>
<protein>
    <submittedName>
        <fullName evidence="2">Uncharacterized protein</fullName>
    </submittedName>
</protein>
<feature type="compositionally biased region" description="Basic and acidic residues" evidence="1">
    <location>
        <begin position="64"/>
        <end position="80"/>
    </location>
</feature>
<organism evidence="2 3">
    <name type="scientific">Allosphingosinicella humi</name>
    <dbReference type="NCBI Taxonomy" id="2068657"/>
    <lineage>
        <taxon>Bacteria</taxon>
        <taxon>Pseudomonadati</taxon>
        <taxon>Pseudomonadota</taxon>
        <taxon>Alphaproteobacteria</taxon>
        <taxon>Sphingomonadales</taxon>
        <taxon>Sphingomonadaceae</taxon>
        <taxon>Allosphingosinicella</taxon>
    </lineage>
</organism>
<evidence type="ECO:0000313" key="2">
    <source>
        <dbReference type="EMBL" id="PWG01696.1"/>
    </source>
</evidence>
<gene>
    <name evidence="2" type="ORF">DF286_01540</name>
</gene>
<dbReference type="AlphaFoldDB" id="A0A2U2J035"/>
<evidence type="ECO:0000313" key="3">
    <source>
        <dbReference type="Proteomes" id="UP000245916"/>
    </source>
</evidence>